<accession>Q1JVJ2</accession>
<dbReference type="PANTHER" id="PTHR42736:SF1">
    <property type="entry name" value="PROTEIN-GLUTAMINE GAMMA-GLUTAMYLTRANSFERASE"/>
    <property type="match status" value="1"/>
</dbReference>
<dbReference type="InterPro" id="IPR021878">
    <property type="entry name" value="TgpA_N"/>
</dbReference>
<dbReference type="EMBL" id="AAEW02000038">
    <property type="protein sequence ID" value="EAT14256.1"/>
    <property type="molecule type" value="Genomic_DNA"/>
</dbReference>
<name>Q1JVJ2_DESA6</name>
<reference evidence="3" key="2">
    <citation type="submission" date="2006-05" db="EMBL/GenBank/DDBJ databases">
        <title>Sequencing of the draft genome and assembly of Desulfuromonas acetoxidans DSM 684.</title>
        <authorList>
            <consortium name="US DOE Joint Genome Institute (JGI-PGF)"/>
            <person name="Copeland A."/>
            <person name="Lucas S."/>
            <person name="Lapidus A."/>
            <person name="Barry K."/>
            <person name="Detter J.C."/>
            <person name="Glavina del Rio T."/>
            <person name="Hammon N."/>
            <person name="Israni S."/>
            <person name="Dalin E."/>
            <person name="Tice H."/>
            <person name="Bruce D."/>
            <person name="Pitluck S."/>
            <person name="Richardson P."/>
        </authorList>
    </citation>
    <scope>NUCLEOTIDE SEQUENCE [LARGE SCALE GENOMIC DNA]</scope>
    <source>
        <strain evidence="3">DSM 684</strain>
    </source>
</reference>
<evidence type="ECO:0000313" key="3">
    <source>
        <dbReference type="EMBL" id="EAT14256.1"/>
    </source>
</evidence>
<dbReference type="SMART" id="SM00460">
    <property type="entry name" value="TGc"/>
    <property type="match status" value="1"/>
</dbReference>
<feature type="transmembrane region" description="Helical" evidence="1">
    <location>
        <begin position="167"/>
        <end position="185"/>
    </location>
</feature>
<comment type="caution">
    <text evidence="3">The sequence shown here is derived from an EMBL/GenBank/DDBJ whole genome shotgun (WGS) entry which is preliminary data.</text>
</comment>
<dbReference type="InterPro" id="IPR002931">
    <property type="entry name" value="Transglutaminase-like"/>
</dbReference>
<dbReference type="Proteomes" id="UP000005695">
    <property type="component" value="Unassembled WGS sequence"/>
</dbReference>
<dbReference type="Pfam" id="PF11992">
    <property type="entry name" value="TgpA_N"/>
    <property type="match status" value="1"/>
</dbReference>
<organism evidence="3 4">
    <name type="scientific">Desulfuromonas acetoxidans (strain DSM 684 / 11070)</name>
    <dbReference type="NCBI Taxonomy" id="281689"/>
    <lineage>
        <taxon>Bacteria</taxon>
        <taxon>Pseudomonadati</taxon>
        <taxon>Thermodesulfobacteriota</taxon>
        <taxon>Desulfuromonadia</taxon>
        <taxon>Desulfuromonadales</taxon>
        <taxon>Desulfuromonadaceae</taxon>
        <taxon>Desulfuromonas</taxon>
    </lineage>
</organism>
<keyword evidence="1" id="KW-0472">Membrane</keyword>
<sequence length="640" mass="72021">MVRIKAPLDILTYSVVLLGLLPLFSWLDVPVQIVTVAACVGGVVSDRRQHYLLGPKLATVLTFTFFAIYLMQLNLSNVVPPAVNLLALLLSIRLVTEKQGRHYLQIFVLSLFCLAGSSLLSLSMLYLPALILMVTGVTIGLVLLTFYHRDPSLRLNRAQITTLLKTAAILPIGSLLLMMVLFVILPRTQFPLWNFLNPKASATTGFSEQVRPGAFASNSAVKTLAFRAECDQLGAQDLYWRGTVLNTIEGSTWKRTAPQREQSRLVGGKPATCTITLPATNKRFLFTLDRPVSLEGIQFHQHGDLVFQSRWPLRKSVSYQCQSRLGGQWQLQSAVDEALYLETPTTLSPRVQQIAAQVRQQTNDPRQRIALIEQFFRDQQLAYATTDLPGPTAPIDEFLFVKKRGYCEFFASSFALLLRLCDVPARLVGGYHGGDYNNLGGYYLITEDLAHVWVEALVDNQWQRIDPSRYAANAETALLASRQQGLSLAKRTMDSLEYLWTQVIINFDLNSQISLVRNSGRQLKGLVPDISSIVRGGLILLALLLSAATLLWWLKYRQTTPQQRLLKRYQNALQKRYHLERLSSTRGLIEQARQLNNADCLKFAQRYSAMLYGNRPFSEADYQRLHALIDNILQDTGDVN</sequence>
<feature type="transmembrane region" description="Helical" evidence="1">
    <location>
        <begin position="103"/>
        <end position="120"/>
    </location>
</feature>
<evidence type="ECO:0000313" key="4">
    <source>
        <dbReference type="Proteomes" id="UP000005695"/>
    </source>
</evidence>
<protein>
    <submittedName>
        <fullName evidence="3">Transglutaminase-like</fullName>
    </submittedName>
</protein>
<feature type="transmembrane region" description="Helical" evidence="1">
    <location>
        <begin position="126"/>
        <end position="147"/>
    </location>
</feature>
<feature type="transmembrane region" description="Helical" evidence="1">
    <location>
        <begin position="20"/>
        <end position="44"/>
    </location>
</feature>
<feature type="domain" description="Transglutaminase-like" evidence="2">
    <location>
        <begin position="399"/>
        <end position="469"/>
    </location>
</feature>
<dbReference type="PANTHER" id="PTHR42736">
    <property type="entry name" value="PROTEIN-GLUTAMINE GAMMA-GLUTAMYLTRANSFERASE"/>
    <property type="match status" value="1"/>
</dbReference>
<proteinExistence type="predicted"/>
<dbReference type="InterPro" id="IPR052901">
    <property type="entry name" value="Bact_TGase-like"/>
</dbReference>
<evidence type="ECO:0000259" key="2">
    <source>
        <dbReference type="SMART" id="SM00460"/>
    </source>
</evidence>
<reference evidence="3" key="1">
    <citation type="submission" date="2006-05" db="EMBL/GenBank/DDBJ databases">
        <title>Annotation of the draft genome assembly of Desulfuromonas acetoxidans DSM 684.</title>
        <authorList>
            <consortium name="US DOE Joint Genome Institute (JGI-ORNL)"/>
            <person name="Larimer F."/>
            <person name="Land M."/>
            <person name="Hauser L."/>
        </authorList>
    </citation>
    <scope>NUCLEOTIDE SEQUENCE [LARGE SCALE GENOMIC DNA]</scope>
    <source>
        <strain evidence="3">DSM 684</strain>
    </source>
</reference>
<evidence type="ECO:0000256" key="1">
    <source>
        <dbReference type="SAM" id="Phobius"/>
    </source>
</evidence>
<gene>
    <name evidence="3" type="ORF">Dace_0098</name>
</gene>
<dbReference type="OrthoDB" id="9804872at2"/>
<feature type="transmembrane region" description="Helical" evidence="1">
    <location>
        <begin position="78"/>
        <end position="96"/>
    </location>
</feature>
<keyword evidence="1" id="KW-0812">Transmembrane</keyword>
<dbReference type="Pfam" id="PF01841">
    <property type="entry name" value="Transglut_core"/>
    <property type="match status" value="1"/>
</dbReference>
<keyword evidence="4" id="KW-1185">Reference proteome</keyword>
<dbReference type="SUPFAM" id="SSF54001">
    <property type="entry name" value="Cysteine proteinases"/>
    <property type="match status" value="1"/>
</dbReference>
<dbReference type="RefSeq" id="WP_006003150.1">
    <property type="nucleotide sequence ID" value="NZ_AAEW02000038.1"/>
</dbReference>
<dbReference type="AlphaFoldDB" id="Q1JVJ2"/>
<feature type="transmembrane region" description="Helical" evidence="1">
    <location>
        <begin position="533"/>
        <end position="554"/>
    </location>
</feature>
<dbReference type="InterPro" id="IPR038765">
    <property type="entry name" value="Papain-like_cys_pep_sf"/>
</dbReference>
<keyword evidence="1" id="KW-1133">Transmembrane helix</keyword>
<dbReference type="Gene3D" id="3.10.620.30">
    <property type="match status" value="1"/>
</dbReference>
<feature type="transmembrane region" description="Helical" evidence="1">
    <location>
        <begin position="51"/>
        <end position="72"/>
    </location>
</feature>